<reference evidence="5 6" key="1">
    <citation type="journal article" date="2012" name="FEBS Lett.">
        <title>Anammox organism KSU-1 expresses a NirK-type copper-containing nitrite reductase instead of a NirS-type with cytochrome cd1.</title>
        <authorList>
            <person name="Hira D."/>
            <person name="Toh H."/>
            <person name="Migita C.T."/>
            <person name="Okubo H."/>
            <person name="Nishiyama T."/>
            <person name="Hattori M."/>
            <person name="Furukawa K."/>
            <person name="Fujii T."/>
        </authorList>
    </citation>
    <scope>NUCLEOTIDE SEQUENCE [LARGE SCALE GENOMIC DNA]</scope>
</reference>
<dbReference type="Proteomes" id="UP000002985">
    <property type="component" value="Unassembled WGS sequence"/>
</dbReference>
<dbReference type="CDD" id="cd17293">
    <property type="entry name" value="RMtype1_S_Ppo21ORF8840P_TRD1-CR1_like"/>
    <property type="match status" value="1"/>
</dbReference>
<dbReference type="Pfam" id="PF01420">
    <property type="entry name" value="Methylase_S"/>
    <property type="match status" value="2"/>
</dbReference>
<proteinExistence type="inferred from homology"/>
<dbReference type="EMBL" id="BAFH01000003">
    <property type="protein sequence ID" value="GAB62738.1"/>
    <property type="molecule type" value="Genomic_DNA"/>
</dbReference>
<evidence type="ECO:0000256" key="1">
    <source>
        <dbReference type="ARBA" id="ARBA00010923"/>
    </source>
</evidence>
<feature type="domain" description="Type I restriction modification DNA specificity" evidence="4">
    <location>
        <begin position="8"/>
        <end position="183"/>
    </location>
</feature>
<evidence type="ECO:0000256" key="2">
    <source>
        <dbReference type="ARBA" id="ARBA00022747"/>
    </source>
</evidence>
<dbReference type="PANTHER" id="PTHR43140">
    <property type="entry name" value="TYPE-1 RESTRICTION ENZYME ECOKI SPECIFICITY PROTEIN"/>
    <property type="match status" value="1"/>
</dbReference>
<dbReference type="InterPro" id="IPR000055">
    <property type="entry name" value="Restrct_endonuc_typeI_TRD"/>
</dbReference>
<feature type="domain" description="Type I restriction modification DNA specificity" evidence="4">
    <location>
        <begin position="219"/>
        <end position="396"/>
    </location>
</feature>
<dbReference type="Gene3D" id="3.90.220.20">
    <property type="entry name" value="DNA methylase specificity domains"/>
    <property type="match status" value="2"/>
</dbReference>
<dbReference type="PANTHER" id="PTHR43140:SF1">
    <property type="entry name" value="TYPE I RESTRICTION ENZYME ECOKI SPECIFICITY SUBUNIT"/>
    <property type="match status" value="1"/>
</dbReference>
<dbReference type="InterPro" id="IPR051212">
    <property type="entry name" value="Type-I_RE_S_subunit"/>
</dbReference>
<dbReference type="SUPFAM" id="SSF116734">
    <property type="entry name" value="DNA methylase specificity domain"/>
    <property type="match status" value="2"/>
</dbReference>
<dbReference type="eggNOG" id="COG0732">
    <property type="taxonomic scope" value="Bacteria"/>
</dbReference>
<comment type="similarity">
    <text evidence="1">Belongs to the type-I restriction system S methylase family.</text>
</comment>
<evidence type="ECO:0000313" key="5">
    <source>
        <dbReference type="EMBL" id="GAB62738.1"/>
    </source>
</evidence>
<accession>I3ILZ3</accession>
<organism evidence="5 6">
    <name type="scientific">Candidatus Jettenia caeni</name>
    <dbReference type="NCBI Taxonomy" id="247490"/>
    <lineage>
        <taxon>Bacteria</taxon>
        <taxon>Pseudomonadati</taxon>
        <taxon>Planctomycetota</taxon>
        <taxon>Candidatus Brocadiia</taxon>
        <taxon>Candidatus Brocadiales</taxon>
        <taxon>Candidatus Brocadiaceae</taxon>
        <taxon>Candidatus Jettenia</taxon>
    </lineage>
</organism>
<keyword evidence="3" id="KW-0238">DNA-binding</keyword>
<gene>
    <name evidence="5" type="ORF">KSU1_C1142</name>
</gene>
<dbReference type="GO" id="GO:0003677">
    <property type="term" value="F:DNA binding"/>
    <property type="evidence" value="ECO:0007669"/>
    <property type="project" value="UniProtKB-KW"/>
</dbReference>
<sequence length="448" mass="50940">MIDKSKIPSSWEVVKHSEVAEINPKLPFKNVDDNTEVSFLPMRLIEEEKNVFYLTEFRKYKDVKKGFTAFTDGDVIFAKITPCMENGKCAVLHDLKNGIGFGSTEFHVSRSRECVIAKYIFYFIVQKQFRRIAESNMTGSVGQKRVPTRFFSDFEIPIPPLPEQHRIVSKIEELFSELDKGIESLKTAQQQLKVYRQAVLKWAFEGRLTHENVKDGELPEGWWWVKVKDVGKVGTGTTPSKKNPEFYSRAYPFYKPTNLEAGNNVQQSLDGLSDLGIKEARFVPINSTLVTCIGATIGKTGLIKKGGGFNQQINAIIPFKEYNPKFIYYQAISPQFQEQIKENASATTLPILNKRKFEILLIAVCSPEEQNQIVSEVETRLSVCDKLEETITTALQQSEALRQSILKKAFEGKLVAQNPGDEPASKLLERIKVEREKNDTWKKKIPKG</sequence>
<dbReference type="CDD" id="cd17260">
    <property type="entry name" value="RMtype1_S_EcoEI-TRD1-CR1_like"/>
    <property type="match status" value="1"/>
</dbReference>
<protein>
    <recommendedName>
        <fullName evidence="4">Type I restriction modification DNA specificity domain-containing protein</fullName>
    </recommendedName>
</protein>
<evidence type="ECO:0000256" key="3">
    <source>
        <dbReference type="ARBA" id="ARBA00023125"/>
    </source>
</evidence>
<dbReference type="AlphaFoldDB" id="I3ILZ3"/>
<dbReference type="InterPro" id="IPR044946">
    <property type="entry name" value="Restrct_endonuc_typeI_TRD_sf"/>
</dbReference>
<dbReference type="STRING" id="247490.KSU1_C1142"/>
<dbReference type="OrthoDB" id="9811611at2"/>
<name>I3ILZ3_9BACT</name>
<keyword evidence="6" id="KW-1185">Reference proteome</keyword>
<evidence type="ECO:0000313" key="6">
    <source>
        <dbReference type="Proteomes" id="UP000002985"/>
    </source>
</evidence>
<evidence type="ECO:0000259" key="4">
    <source>
        <dbReference type="Pfam" id="PF01420"/>
    </source>
</evidence>
<comment type="caution">
    <text evidence="5">The sequence shown here is derived from an EMBL/GenBank/DDBJ whole genome shotgun (WGS) entry which is preliminary data.</text>
</comment>
<keyword evidence="2" id="KW-0680">Restriction system</keyword>
<dbReference type="GO" id="GO:0009307">
    <property type="term" value="P:DNA restriction-modification system"/>
    <property type="evidence" value="ECO:0007669"/>
    <property type="project" value="UniProtKB-KW"/>
</dbReference>